<protein>
    <recommendedName>
        <fullName evidence="2">LPS-assembly protein LptD</fullName>
    </recommendedName>
</protein>
<dbReference type="InterPro" id="IPR007543">
    <property type="entry name" value="LptD_C"/>
</dbReference>
<comment type="subcellular location">
    <subcellularLocation>
        <location evidence="2">Cell outer membrane</location>
    </subcellularLocation>
</comment>
<name>A0A0W0VLK3_9GAMM</name>
<evidence type="ECO:0000313" key="4">
    <source>
        <dbReference type="EMBL" id="KTD21010.1"/>
    </source>
</evidence>
<keyword evidence="2" id="KW-0472">Membrane</keyword>
<dbReference type="STRING" id="45067.Llan_1740"/>
<comment type="similarity">
    <text evidence="2">Belongs to the LptD family.</text>
</comment>
<feature type="domain" description="LptD C-terminal" evidence="3">
    <location>
        <begin position="352"/>
        <end position="778"/>
    </location>
</feature>
<dbReference type="GO" id="GO:0043165">
    <property type="term" value="P:Gram-negative-bacterium-type cell outer membrane assembly"/>
    <property type="evidence" value="ECO:0007669"/>
    <property type="project" value="UniProtKB-UniRule"/>
</dbReference>
<dbReference type="AlphaFoldDB" id="A0A0W0VLK3"/>
<organism evidence="4 5">
    <name type="scientific">Legionella lansingensis</name>
    <dbReference type="NCBI Taxonomy" id="45067"/>
    <lineage>
        <taxon>Bacteria</taxon>
        <taxon>Pseudomonadati</taxon>
        <taxon>Pseudomonadota</taxon>
        <taxon>Gammaproteobacteria</taxon>
        <taxon>Legionellales</taxon>
        <taxon>Legionellaceae</taxon>
        <taxon>Legionella</taxon>
    </lineage>
</organism>
<dbReference type="Pfam" id="PF04453">
    <property type="entry name" value="LptD"/>
    <property type="match status" value="1"/>
</dbReference>
<dbReference type="PANTHER" id="PTHR30189">
    <property type="entry name" value="LPS-ASSEMBLY PROTEIN"/>
    <property type="match status" value="1"/>
</dbReference>
<dbReference type="GO" id="GO:0009279">
    <property type="term" value="C:cell outer membrane"/>
    <property type="evidence" value="ECO:0007669"/>
    <property type="project" value="UniProtKB-SubCell"/>
</dbReference>
<comment type="caution">
    <text evidence="2">Lacks conserved residue(s) required for the propagation of feature annotation.</text>
</comment>
<comment type="function">
    <text evidence="2">Together with LptE, is involved in the assembly of lipopolysaccharide (LPS) at the surface of the outer membrane.</text>
</comment>
<keyword evidence="2" id="KW-0732">Signal</keyword>
<dbReference type="Proteomes" id="UP000054869">
    <property type="component" value="Unassembled WGS sequence"/>
</dbReference>
<dbReference type="GO" id="GO:0015920">
    <property type="term" value="P:lipopolysaccharide transport"/>
    <property type="evidence" value="ECO:0007669"/>
    <property type="project" value="InterPro"/>
</dbReference>
<dbReference type="eggNOG" id="COG1452">
    <property type="taxonomic scope" value="Bacteria"/>
</dbReference>
<gene>
    <name evidence="2" type="primary">lptD</name>
    <name evidence="4" type="ORF">Llan_1740</name>
</gene>
<comment type="subunit">
    <text evidence="2">Component of the lipopolysaccharide transport and assembly complex. Interacts with LptE and LptA.</text>
</comment>
<reference evidence="4 5" key="1">
    <citation type="submission" date="2015-11" db="EMBL/GenBank/DDBJ databases">
        <title>Genomic analysis of 38 Legionella species identifies large and diverse effector repertoires.</title>
        <authorList>
            <person name="Burstein D."/>
            <person name="Amaro F."/>
            <person name="Zusman T."/>
            <person name="Lifshitz Z."/>
            <person name="Cohen O."/>
            <person name="Gilbert J.A."/>
            <person name="Pupko T."/>
            <person name="Shuman H.A."/>
            <person name="Segal G."/>
        </authorList>
    </citation>
    <scope>NUCLEOTIDE SEQUENCE [LARGE SCALE GENOMIC DNA]</scope>
    <source>
        <strain evidence="4 5">ATCC 49751</strain>
    </source>
</reference>
<proteinExistence type="inferred from homology"/>
<evidence type="ECO:0000256" key="2">
    <source>
        <dbReference type="HAMAP-Rule" id="MF_01411"/>
    </source>
</evidence>
<sequence>MFATLAGVLSITLSIYHVRSHASNTMVVEPVQACVVARDVDLTHAIRSRFAQCLGWQSPPPVQPIPVCGGAYQAISIRPLDDPDAIHITAGEASFYSEGRSELSGGVEVREGQRVVNAQTAYVYRDSKTNKITKIELFGEVHYLEPDRLMIARKATINPQDKSGKVEDVLYRFSSKRPGAVLPAWGRASLIERFANKDYFLKQATYSNCAPQDRAWQIEADTITLDDSSATGVARNAKLRIYDVPVLYTPYFSFPTSKERKSGFLMPVFGVSNVGGFDYAQPYYWNIAPNYDATLIPHYYSLRGLMLGGQFRYLTPHSTGVFNGRFLPNDRAFKDFILDNQLQYPVLQGLSTDRWSIQALHSTWITQNLHFGVNFQQVSDDYFLQDFSSNFAVLTERQLLREANLSYTTDNWLFRGMVQSYQTLHPVNQTPIADVYQRLPQLLALGQYDDMLPFNGNLSIHGQFDEFRWPNDPALKSLLVVNPNIKPPEGPRYHLNPALAFPQRKPWGFFTPAIDVVENYYSVSRNNFASLNDSNPLNDYGFRVIAPTVDSYNRTIPRYSIDSGLFFERSTSFLGEPLTQTLEPRLYYLYVPFYDQTPIPVYDSGYMIFSVDQLFRNNRFSGFDRIGDANQLAYAATSRWLSDKTGAEKASVAIGQIRYFKDRRVQLCQNPAGNCEDNPLTLGYLSPTQEYSPVAARAMYHFNPSLLVTGDYAWDAHSNSSKNASINLHYQPGVNRIVNFGYTYLTNGDITQVANTNVNVDPLQQITFSYAWPFTERWSTLGGYNYNIATDYEMLSFFGIQYDSCCWAVRLLGGRSFQSLNSEAQPVYNNNVYLQILLKGLGSVGNSDPSSIIHTSLPTYLDNFHNS</sequence>
<evidence type="ECO:0000259" key="3">
    <source>
        <dbReference type="Pfam" id="PF04453"/>
    </source>
</evidence>
<dbReference type="PATRIC" id="fig|45067.4.peg.1827"/>
<dbReference type="EMBL" id="LNYI01000033">
    <property type="protein sequence ID" value="KTD21010.1"/>
    <property type="molecule type" value="Genomic_DNA"/>
</dbReference>
<dbReference type="GO" id="GO:1990351">
    <property type="term" value="C:transporter complex"/>
    <property type="evidence" value="ECO:0007669"/>
    <property type="project" value="TreeGrafter"/>
</dbReference>
<dbReference type="PANTHER" id="PTHR30189:SF1">
    <property type="entry name" value="LPS-ASSEMBLY PROTEIN LPTD"/>
    <property type="match status" value="1"/>
</dbReference>
<dbReference type="HAMAP" id="MF_01411">
    <property type="entry name" value="LPS_assembly_LptD"/>
    <property type="match status" value="1"/>
</dbReference>
<dbReference type="InterPro" id="IPR020889">
    <property type="entry name" value="LipoPS_assembly_LptD"/>
</dbReference>
<keyword evidence="1 2" id="KW-0998">Cell outer membrane</keyword>
<dbReference type="InterPro" id="IPR050218">
    <property type="entry name" value="LptD"/>
</dbReference>
<accession>A0A0W0VLK3</accession>
<comment type="caution">
    <text evidence="4">The sequence shown here is derived from an EMBL/GenBank/DDBJ whole genome shotgun (WGS) entry which is preliminary data.</text>
</comment>
<evidence type="ECO:0000313" key="5">
    <source>
        <dbReference type="Proteomes" id="UP000054869"/>
    </source>
</evidence>
<evidence type="ECO:0000256" key="1">
    <source>
        <dbReference type="ARBA" id="ARBA00023237"/>
    </source>
</evidence>
<keyword evidence="5" id="KW-1185">Reference proteome</keyword>